<dbReference type="Gene3D" id="1.10.10.10">
    <property type="entry name" value="Winged helix-like DNA-binding domain superfamily/Winged helix DNA-binding domain"/>
    <property type="match status" value="1"/>
</dbReference>
<dbReference type="SUPFAM" id="SSF52172">
    <property type="entry name" value="CheY-like"/>
    <property type="match status" value="1"/>
</dbReference>
<evidence type="ECO:0000259" key="9">
    <source>
        <dbReference type="PROSITE" id="PS51755"/>
    </source>
</evidence>
<dbReference type="Pfam" id="PF00072">
    <property type="entry name" value="Response_reg"/>
    <property type="match status" value="1"/>
</dbReference>
<evidence type="ECO:0000256" key="6">
    <source>
        <dbReference type="PROSITE-ProRule" id="PRU01091"/>
    </source>
</evidence>
<dbReference type="CDD" id="cd00383">
    <property type="entry name" value="trans_reg_C"/>
    <property type="match status" value="1"/>
</dbReference>
<evidence type="ECO:0000256" key="2">
    <source>
        <dbReference type="ARBA" id="ARBA00023015"/>
    </source>
</evidence>
<dbReference type="SMART" id="SM00448">
    <property type="entry name" value="REC"/>
    <property type="match status" value="1"/>
</dbReference>
<feature type="domain" description="Response regulatory" evidence="8">
    <location>
        <begin position="14"/>
        <end position="127"/>
    </location>
</feature>
<dbReference type="Proteomes" id="UP001448614">
    <property type="component" value="Unassembled WGS sequence"/>
</dbReference>
<evidence type="ECO:0000256" key="4">
    <source>
        <dbReference type="ARBA" id="ARBA00023163"/>
    </source>
</evidence>
<evidence type="ECO:0000259" key="8">
    <source>
        <dbReference type="PROSITE" id="PS50110"/>
    </source>
</evidence>
<protein>
    <submittedName>
        <fullName evidence="10">Response regulator transcription factor</fullName>
    </submittedName>
</protein>
<evidence type="ECO:0000313" key="11">
    <source>
        <dbReference type="Proteomes" id="UP001448614"/>
    </source>
</evidence>
<dbReference type="InterPro" id="IPR036388">
    <property type="entry name" value="WH-like_DNA-bd_sf"/>
</dbReference>
<dbReference type="PROSITE" id="PS50110">
    <property type="entry name" value="RESPONSE_REGULATORY"/>
    <property type="match status" value="1"/>
</dbReference>
<dbReference type="InterPro" id="IPR039420">
    <property type="entry name" value="WalR-like"/>
</dbReference>
<proteinExistence type="predicted"/>
<feature type="modified residue" description="4-aspartylphosphate" evidence="5">
    <location>
        <position position="63"/>
    </location>
</feature>
<dbReference type="CDD" id="cd17574">
    <property type="entry name" value="REC_OmpR"/>
    <property type="match status" value="1"/>
</dbReference>
<keyword evidence="2" id="KW-0805">Transcription regulation</keyword>
<evidence type="ECO:0000256" key="1">
    <source>
        <dbReference type="ARBA" id="ARBA00022553"/>
    </source>
</evidence>
<accession>A0ABV0GMU7</accession>
<dbReference type="Pfam" id="PF00486">
    <property type="entry name" value="Trans_reg_C"/>
    <property type="match status" value="1"/>
</dbReference>
<sequence length="267" mass="28964">MEASARTVAPGGRTAVIIEDDADIRTALEGILAAAGFTVHAFERGLDGVEGVRTRHPDVVTLDLGLGDIDGFEVARQVRLFSDAYIVILSARTQELDTLLGLEAGADDYVTKPFRPREFRYRVEALLRRPRNRTDSQVPHAPVPDSPSPQQAPASVAPTVGGALEHNGLHVSVDSRIVELSGTEIRLTRSEFDLLCELMKNGRTVLTKDELSRSLHGGGTEGFLSEADGRALHVHITNLRRKLGDAAGSPRWVETVRGVGYRLAMSL</sequence>
<keyword evidence="11" id="KW-1185">Reference proteome</keyword>
<feature type="domain" description="OmpR/PhoB-type" evidence="9">
    <location>
        <begin position="161"/>
        <end position="265"/>
    </location>
</feature>
<dbReference type="PANTHER" id="PTHR48111">
    <property type="entry name" value="REGULATOR OF RPOS"/>
    <property type="match status" value="1"/>
</dbReference>
<dbReference type="InterPro" id="IPR001867">
    <property type="entry name" value="OmpR/PhoB-type_DNA-bd"/>
</dbReference>
<organism evidence="10 11">
    <name type="scientific">Paenarthrobacter nicotinovorans</name>
    <name type="common">Arthrobacter nicotinovorans</name>
    <dbReference type="NCBI Taxonomy" id="29320"/>
    <lineage>
        <taxon>Bacteria</taxon>
        <taxon>Bacillati</taxon>
        <taxon>Actinomycetota</taxon>
        <taxon>Actinomycetes</taxon>
        <taxon>Micrococcales</taxon>
        <taxon>Micrococcaceae</taxon>
        <taxon>Paenarthrobacter</taxon>
    </lineage>
</organism>
<dbReference type="PANTHER" id="PTHR48111:SF4">
    <property type="entry name" value="DNA-BINDING DUAL TRANSCRIPTIONAL REGULATOR OMPR"/>
    <property type="match status" value="1"/>
</dbReference>
<dbReference type="RefSeq" id="WP_347781648.1">
    <property type="nucleotide sequence ID" value="NZ_JBBMFV010000003.1"/>
</dbReference>
<dbReference type="InterPro" id="IPR011006">
    <property type="entry name" value="CheY-like_superfamily"/>
</dbReference>
<feature type="region of interest" description="Disordered" evidence="7">
    <location>
        <begin position="131"/>
        <end position="161"/>
    </location>
</feature>
<feature type="DNA-binding region" description="OmpR/PhoB-type" evidence="6">
    <location>
        <begin position="161"/>
        <end position="265"/>
    </location>
</feature>
<dbReference type="InterPro" id="IPR016032">
    <property type="entry name" value="Sig_transdc_resp-reg_C-effctor"/>
</dbReference>
<keyword evidence="4" id="KW-0804">Transcription</keyword>
<gene>
    <name evidence="10" type="ORF">V3C41_01620</name>
</gene>
<dbReference type="Gene3D" id="6.10.250.690">
    <property type="match status" value="1"/>
</dbReference>
<dbReference type="InterPro" id="IPR001789">
    <property type="entry name" value="Sig_transdc_resp-reg_receiver"/>
</dbReference>
<dbReference type="Gene3D" id="3.40.50.2300">
    <property type="match status" value="1"/>
</dbReference>
<dbReference type="SUPFAM" id="SSF46894">
    <property type="entry name" value="C-terminal effector domain of the bipartite response regulators"/>
    <property type="match status" value="1"/>
</dbReference>
<keyword evidence="1 5" id="KW-0597">Phosphoprotein</keyword>
<evidence type="ECO:0000256" key="3">
    <source>
        <dbReference type="ARBA" id="ARBA00023125"/>
    </source>
</evidence>
<dbReference type="SMART" id="SM00862">
    <property type="entry name" value="Trans_reg_C"/>
    <property type="match status" value="1"/>
</dbReference>
<name>A0ABV0GMU7_PAENI</name>
<dbReference type="EMBL" id="JBBMFV010000003">
    <property type="protein sequence ID" value="MEO3939764.1"/>
    <property type="molecule type" value="Genomic_DNA"/>
</dbReference>
<dbReference type="PROSITE" id="PS51755">
    <property type="entry name" value="OMPR_PHOB"/>
    <property type="match status" value="1"/>
</dbReference>
<keyword evidence="3 6" id="KW-0238">DNA-binding</keyword>
<evidence type="ECO:0000256" key="5">
    <source>
        <dbReference type="PROSITE-ProRule" id="PRU00169"/>
    </source>
</evidence>
<evidence type="ECO:0000256" key="7">
    <source>
        <dbReference type="SAM" id="MobiDB-lite"/>
    </source>
</evidence>
<comment type="caution">
    <text evidence="10">The sequence shown here is derived from an EMBL/GenBank/DDBJ whole genome shotgun (WGS) entry which is preliminary data.</text>
</comment>
<reference evidence="10 11" key="1">
    <citation type="journal article" date="2024" name="Appl. Microbiol. Biotechnol.">
        <title>Biosynthetic gene clusters with biotechnological applications in novel Antarctic isolates from Actinomycetota.</title>
        <authorList>
            <person name="Bruna P."/>
            <person name="Nunez-Montero K."/>
            <person name="Contreras M.J."/>
            <person name="Leal K."/>
            <person name="Garcia M."/>
            <person name="Abanto M."/>
            <person name="Barrientos L."/>
        </authorList>
    </citation>
    <scope>NUCLEOTIDE SEQUENCE [LARGE SCALE GENOMIC DNA]</scope>
    <source>
        <strain evidence="10 11">Se16.17</strain>
    </source>
</reference>
<evidence type="ECO:0000313" key="10">
    <source>
        <dbReference type="EMBL" id="MEO3939764.1"/>
    </source>
</evidence>
<feature type="compositionally biased region" description="Low complexity" evidence="7">
    <location>
        <begin position="148"/>
        <end position="158"/>
    </location>
</feature>